<dbReference type="HOGENOM" id="CLU_000960_28_0_4"/>
<dbReference type="eggNOG" id="COG2814">
    <property type="taxonomic scope" value="Bacteria"/>
</dbReference>
<dbReference type="CDD" id="cd17503">
    <property type="entry name" value="MFS_LmrB_MDR_like"/>
    <property type="match status" value="1"/>
</dbReference>
<dbReference type="InterPro" id="IPR020846">
    <property type="entry name" value="MFS_dom"/>
</dbReference>
<comment type="subcellular location">
    <subcellularLocation>
        <location evidence="1">Cell membrane</location>
        <topology evidence="1">Multi-pass membrane protein</topology>
    </subcellularLocation>
</comment>
<feature type="transmembrane region" description="Helical" evidence="9">
    <location>
        <begin position="164"/>
        <end position="185"/>
    </location>
</feature>
<feature type="transmembrane region" description="Helical" evidence="9">
    <location>
        <begin position="77"/>
        <end position="96"/>
    </location>
</feature>
<dbReference type="GO" id="GO:0022857">
    <property type="term" value="F:transmembrane transporter activity"/>
    <property type="evidence" value="ECO:0007669"/>
    <property type="project" value="InterPro"/>
</dbReference>
<sequence length="538" mass="57938">MATMQEIEESAAGATPQESATPKTASHLTPLTGGALVLGTIALSLATFMNVLDTSIANVSIPAIAGDLGVSSSQGTWVITSFGVANAIAVPLTGFLTQRFGAVKVFLVSILLFTLFSFLCGQAPSIEILILFRVLQGASAGPMIPLSQTLLLSSYKPQRSGMALAMWSMTTLIAPIMGPLLGGWITDNISWPWIFYINVPVGLLAAAVTASIYLRRETPIRKLPIDWTGLGLLVIWVGSLQIMLDKGQELDWFSSPVIIALAAAALVGFVLFLIWEIYDEHPVVDLTLFKIPAFTIGTILLALAYGMFFGSLVLLPLWLQEFIGYTATDAGEVLAWVGLFALIVSPIIGRFLPVLDSRWVSTFSFLVFALVFYMRSHFTTGDSYWEYALPTVVQGIATATFFIPLLGIILGGLPAHRIAAASGLSNFARITAGSFGTSIYTTWWTDRADMHHEQLVSHIYAGSPVSGPLIQGMQAQGFSHEQALGLINRLIDQQAYTIAVDEMFRLSSWMFIAMIALVWLIKPKRGVAGGADAAAGAH</sequence>
<dbReference type="InterPro" id="IPR004638">
    <property type="entry name" value="EmrB-like"/>
</dbReference>
<keyword evidence="3" id="KW-0813">Transport</keyword>
<protein>
    <submittedName>
        <fullName evidence="11">Drug resistance transporter, EmrB/QacA subfamily</fullName>
    </submittedName>
</protein>
<feature type="region of interest" description="Disordered" evidence="8">
    <location>
        <begin position="1"/>
        <end position="26"/>
    </location>
</feature>
<evidence type="ECO:0000256" key="6">
    <source>
        <dbReference type="ARBA" id="ARBA00022989"/>
    </source>
</evidence>
<feature type="transmembrane region" description="Helical" evidence="9">
    <location>
        <begin position="225"/>
        <end position="244"/>
    </location>
</feature>
<dbReference type="InterPro" id="IPR036259">
    <property type="entry name" value="MFS_trans_sf"/>
</dbReference>
<feature type="transmembrane region" description="Helical" evidence="9">
    <location>
        <begin position="287"/>
        <end position="313"/>
    </location>
</feature>
<dbReference type="Gene3D" id="1.20.1250.20">
    <property type="entry name" value="MFS general substrate transporter like domains"/>
    <property type="match status" value="1"/>
</dbReference>
<dbReference type="NCBIfam" id="TIGR00711">
    <property type="entry name" value="efflux_EmrB"/>
    <property type="match status" value="1"/>
</dbReference>
<feature type="transmembrane region" description="Helical" evidence="9">
    <location>
        <begin position="256"/>
        <end position="275"/>
    </location>
</feature>
<evidence type="ECO:0000256" key="1">
    <source>
        <dbReference type="ARBA" id="ARBA00004651"/>
    </source>
</evidence>
<dbReference type="Pfam" id="PF07690">
    <property type="entry name" value="MFS_1"/>
    <property type="match status" value="1"/>
</dbReference>
<feature type="transmembrane region" description="Helical" evidence="9">
    <location>
        <begin position="396"/>
        <end position="415"/>
    </location>
</feature>
<dbReference type="Gene3D" id="1.20.1720.10">
    <property type="entry name" value="Multidrug resistance protein D"/>
    <property type="match status" value="1"/>
</dbReference>
<feature type="transmembrane region" description="Helical" evidence="9">
    <location>
        <begin position="130"/>
        <end position="152"/>
    </location>
</feature>
<organism evidence="11">
    <name type="scientific">Thiomonas intermedia (strain K12)</name>
    <name type="common">Thiobacillus intermedius</name>
    <dbReference type="NCBI Taxonomy" id="75379"/>
    <lineage>
        <taxon>Bacteria</taxon>
        <taxon>Pseudomonadati</taxon>
        <taxon>Pseudomonadota</taxon>
        <taxon>Betaproteobacteria</taxon>
        <taxon>Burkholderiales</taxon>
        <taxon>Thiomonas</taxon>
    </lineage>
</organism>
<feature type="compositionally biased region" description="Polar residues" evidence="8">
    <location>
        <begin position="16"/>
        <end position="26"/>
    </location>
</feature>
<dbReference type="PANTHER" id="PTHR42718:SF9">
    <property type="entry name" value="MAJOR FACILITATOR SUPERFAMILY MULTIDRUG TRANSPORTER MFSC"/>
    <property type="match status" value="1"/>
</dbReference>
<dbReference type="BioCyc" id="TINT75379:TINT_RS01160-MONOMER"/>
<dbReference type="PROSITE" id="PS50850">
    <property type="entry name" value="MFS"/>
    <property type="match status" value="1"/>
</dbReference>
<dbReference type="InterPro" id="IPR011701">
    <property type="entry name" value="MFS"/>
</dbReference>
<feature type="transmembrane region" description="Helical" evidence="9">
    <location>
        <begin position="359"/>
        <end position="376"/>
    </location>
</feature>
<feature type="transmembrane region" description="Helical" evidence="9">
    <location>
        <begin position="503"/>
        <end position="521"/>
    </location>
</feature>
<evidence type="ECO:0000256" key="9">
    <source>
        <dbReference type="SAM" id="Phobius"/>
    </source>
</evidence>
<dbReference type="GO" id="GO:0005886">
    <property type="term" value="C:plasma membrane"/>
    <property type="evidence" value="ECO:0007669"/>
    <property type="project" value="UniProtKB-SubCell"/>
</dbReference>
<dbReference type="STRING" id="75379.Tint_0229"/>
<feature type="domain" description="Major facilitator superfamily (MFS) profile" evidence="10">
    <location>
        <begin position="39"/>
        <end position="526"/>
    </location>
</feature>
<evidence type="ECO:0000256" key="4">
    <source>
        <dbReference type="ARBA" id="ARBA00022475"/>
    </source>
</evidence>
<evidence type="ECO:0000256" key="3">
    <source>
        <dbReference type="ARBA" id="ARBA00022448"/>
    </source>
</evidence>
<feature type="transmembrane region" description="Helical" evidence="9">
    <location>
        <begin position="191"/>
        <end position="213"/>
    </location>
</feature>
<evidence type="ECO:0000256" key="5">
    <source>
        <dbReference type="ARBA" id="ARBA00022692"/>
    </source>
</evidence>
<feature type="transmembrane region" description="Helical" evidence="9">
    <location>
        <begin position="333"/>
        <end position="352"/>
    </location>
</feature>
<keyword evidence="4" id="KW-1003">Cell membrane</keyword>
<comment type="similarity">
    <text evidence="2">Belongs to the major facilitator superfamily. EmrB family.</text>
</comment>
<dbReference type="SUPFAM" id="SSF103473">
    <property type="entry name" value="MFS general substrate transporter"/>
    <property type="match status" value="1"/>
</dbReference>
<proteinExistence type="inferred from homology"/>
<evidence type="ECO:0000259" key="10">
    <source>
        <dbReference type="PROSITE" id="PS50850"/>
    </source>
</evidence>
<keyword evidence="7 9" id="KW-0472">Membrane</keyword>
<dbReference type="AlphaFoldDB" id="D5X3R5"/>
<evidence type="ECO:0000256" key="8">
    <source>
        <dbReference type="SAM" id="MobiDB-lite"/>
    </source>
</evidence>
<dbReference type="KEGG" id="tin:Tint_0229"/>
<dbReference type="PRINTS" id="PR01036">
    <property type="entry name" value="TCRTETB"/>
</dbReference>
<feature type="transmembrane region" description="Helical" evidence="9">
    <location>
        <begin position="31"/>
        <end position="52"/>
    </location>
</feature>
<feature type="transmembrane region" description="Helical" evidence="9">
    <location>
        <begin position="103"/>
        <end position="124"/>
    </location>
</feature>
<evidence type="ECO:0000256" key="2">
    <source>
        <dbReference type="ARBA" id="ARBA00008537"/>
    </source>
</evidence>
<evidence type="ECO:0000313" key="11">
    <source>
        <dbReference type="EMBL" id="ADG29641.1"/>
    </source>
</evidence>
<keyword evidence="5 9" id="KW-0812">Transmembrane</keyword>
<name>D5X3R5_THIK1</name>
<reference evidence="11" key="1">
    <citation type="submission" date="2010-04" db="EMBL/GenBank/DDBJ databases">
        <title>Complete sequence of Thiomonas intermedia K12.</title>
        <authorList>
            <consortium name="US DOE Joint Genome Institute"/>
            <person name="Lucas S."/>
            <person name="Copeland A."/>
            <person name="Lapidus A."/>
            <person name="Cheng J.-F."/>
            <person name="Bruce D."/>
            <person name="Goodwin L."/>
            <person name="Pitluck S."/>
            <person name="Davenport K."/>
            <person name="Detter J.C."/>
            <person name="Han C."/>
            <person name="Tapia R."/>
            <person name="Land M."/>
            <person name="Hauser L."/>
            <person name="Kyrpides N."/>
            <person name="Ovchinnikova G."/>
            <person name="Kerfeld C.A."/>
            <person name="Cannon G.C."/>
            <person name="Heinhorst S."/>
            <person name="Woyke T."/>
        </authorList>
    </citation>
    <scope>NUCLEOTIDE SEQUENCE [LARGE SCALE GENOMIC DNA]</scope>
    <source>
        <strain evidence="11">K12</strain>
    </source>
</reference>
<evidence type="ECO:0000256" key="7">
    <source>
        <dbReference type="ARBA" id="ARBA00023136"/>
    </source>
</evidence>
<dbReference type="EMBL" id="CP002021">
    <property type="protein sequence ID" value="ADG29641.1"/>
    <property type="molecule type" value="Genomic_DNA"/>
</dbReference>
<keyword evidence="6 9" id="KW-1133">Transmembrane helix</keyword>
<gene>
    <name evidence="11" type="ordered locus">Tint_0229</name>
</gene>
<accession>D5X3R5</accession>
<dbReference type="PANTHER" id="PTHR42718">
    <property type="entry name" value="MAJOR FACILITATOR SUPERFAMILY MULTIDRUG TRANSPORTER MFSC"/>
    <property type="match status" value="1"/>
</dbReference>